<dbReference type="AlphaFoldDB" id="A0A9W7XR85"/>
<dbReference type="EMBL" id="JANBOH010000019">
    <property type="protein sequence ID" value="KAJ1647820.1"/>
    <property type="molecule type" value="Genomic_DNA"/>
</dbReference>
<evidence type="ECO:0000256" key="2">
    <source>
        <dbReference type="PIRSR" id="PIRSR600101-2"/>
    </source>
</evidence>
<evidence type="ECO:0008006" key="5">
    <source>
        <dbReference type="Google" id="ProtNLM"/>
    </source>
</evidence>
<accession>A0A9W7XR85</accession>
<gene>
    <name evidence="3" type="ORF">LPJ64_000854</name>
</gene>
<feature type="binding site" evidence="2">
    <location>
        <position position="455"/>
    </location>
    <ligand>
        <name>L-glutamate</name>
        <dbReference type="ChEBI" id="CHEBI:29985"/>
    </ligand>
</feature>
<evidence type="ECO:0000313" key="4">
    <source>
        <dbReference type="Proteomes" id="UP001145021"/>
    </source>
</evidence>
<sequence length="560" mass="59734">MASFLKENVDVAYRSRRSTVYGTWHMVASTQPLASNAGLQILERGGNAADAAVAVAAALGVTEPFSTGLGGDCFCLFYSAKDKKVHGLNGSGRAPAGLTIERLRSEFGLTGSEIPHHSVHGATVPGAAAGWVDTVRLFGSRKLALADILEPAISLAENGFPVGELTAPFWRDGACLLLAASPNGRELLLANGQGPSQGQVFRNPGLASTMRLLAENGASGFYEGAAADAIVECLHASGGILTHEDLQGHKSTVDVPDSYEYRGYRLYECAPNSSGLAALLALGIVDTLEKRGLVPPVPTMAHNSAEYLHMVIETLRLAFADVRSYVCDPEFHSVPVSRFLDPEYLTERALLFDPRHAAADVDRGKPLGGSDTVYFSVVDAEGNACSFVNSLFHGFGTGIVPRSCGFAIHDRGCLFSLDPSHANSLEPRKRPYHTIMPAMVTVGDDLFMSYGIMGGFNQPQAHLQVLLNTVCFGMDPQHALDAPRICIQVEDSRVALEEGIGSETVEALRRLGHNVYQVSGLQRSLFGRGQIIRRHMDPSSGMCVLAAGSDPRSDGQAVGR</sequence>
<dbReference type="Gene3D" id="1.10.246.130">
    <property type="match status" value="1"/>
</dbReference>
<comment type="caution">
    <text evidence="3">The sequence shown here is derived from an EMBL/GenBank/DDBJ whole genome shotgun (WGS) entry which is preliminary data.</text>
</comment>
<organism evidence="3 4">
    <name type="scientific">Coemansia asiatica</name>
    <dbReference type="NCBI Taxonomy" id="1052880"/>
    <lineage>
        <taxon>Eukaryota</taxon>
        <taxon>Fungi</taxon>
        <taxon>Fungi incertae sedis</taxon>
        <taxon>Zoopagomycota</taxon>
        <taxon>Kickxellomycotina</taxon>
        <taxon>Kickxellomycetes</taxon>
        <taxon>Kickxellales</taxon>
        <taxon>Kickxellaceae</taxon>
        <taxon>Coemansia</taxon>
    </lineage>
</organism>
<dbReference type="GO" id="GO:0036374">
    <property type="term" value="F:glutathione hydrolase activity"/>
    <property type="evidence" value="ECO:0007669"/>
    <property type="project" value="InterPro"/>
</dbReference>
<dbReference type="InterPro" id="IPR000101">
    <property type="entry name" value="GGT_peptidase"/>
</dbReference>
<dbReference type="PRINTS" id="PR01210">
    <property type="entry name" value="GGTRANSPTASE"/>
</dbReference>
<dbReference type="Pfam" id="PF01019">
    <property type="entry name" value="G_glu_transpept"/>
    <property type="match status" value="1"/>
</dbReference>
<dbReference type="NCBIfam" id="TIGR00066">
    <property type="entry name" value="g_glut_trans"/>
    <property type="match status" value="1"/>
</dbReference>
<dbReference type="SUPFAM" id="SSF56235">
    <property type="entry name" value="N-terminal nucleophile aminohydrolases (Ntn hydrolases)"/>
    <property type="match status" value="1"/>
</dbReference>
<feature type="active site" description="Nucleophile" evidence="1">
    <location>
        <position position="372"/>
    </location>
</feature>
<dbReference type="Gene3D" id="3.60.20.40">
    <property type="match status" value="1"/>
</dbReference>
<dbReference type="InterPro" id="IPR029055">
    <property type="entry name" value="Ntn_hydrolases_N"/>
</dbReference>
<keyword evidence="4" id="KW-1185">Reference proteome</keyword>
<dbReference type="InterPro" id="IPR043137">
    <property type="entry name" value="GGT_ssub_C"/>
</dbReference>
<dbReference type="PANTHER" id="PTHR43881:SF1">
    <property type="entry name" value="GAMMA-GLUTAMYLTRANSPEPTIDASE (AFU_ORTHOLOGUE AFUA_4G13580)"/>
    <property type="match status" value="1"/>
</dbReference>
<proteinExistence type="predicted"/>
<dbReference type="Proteomes" id="UP001145021">
    <property type="component" value="Unassembled WGS sequence"/>
</dbReference>
<dbReference type="GO" id="GO:0006751">
    <property type="term" value="P:glutathione catabolic process"/>
    <property type="evidence" value="ECO:0007669"/>
    <property type="project" value="InterPro"/>
</dbReference>
<dbReference type="InterPro" id="IPR043138">
    <property type="entry name" value="GGT_lsub"/>
</dbReference>
<evidence type="ECO:0000313" key="3">
    <source>
        <dbReference type="EMBL" id="KAJ1647820.1"/>
    </source>
</evidence>
<reference evidence="3" key="1">
    <citation type="submission" date="2022-07" db="EMBL/GenBank/DDBJ databases">
        <title>Phylogenomic reconstructions and comparative analyses of Kickxellomycotina fungi.</title>
        <authorList>
            <person name="Reynolds N.K."/>
            <person name="Stajich J.E."/>
            <person name="Barry K."/>
            <person name="Grigoriev I.V."/>
            <person name="Crous P."/>
            <person name="Smith M.E."/>
        </authorList>
    </citation>
    <scope>NUCLEOTIDE SEQUENCE</scope>
    <source>
        <strain evidence="3">NBRC 105413</strain>
    </source>
</reference>
<protein>
    <recommendedName>
        <fullName evidence="5">Gamma-glutamyltransferase</fullName>
    </recommendedName>
</protein>
<name>A0A9W7XR85_9FUNG</name>
<dbReference type="PANTHER" id="PTHR43881">
    <property type="entry name" value="GAMMA-GLUTAMYLTRANSPEPTIDASE (AFU_ORTHOLOGUE AFUA_4G13580)"/>
    <property type="match status" value="1"/>
</dbReference>
<evidence type="ECO:0000256" key="1">
    <source>
        <dbReference type="PIRSR" id="PIRSR600101-1"/>
    </source>
</evidence>
<dbReference type="InterPro" id="IPR052896">
    <property type="entry name" value="GGT-like_enzyme"/>
</dbReference>